<gene>
    <name evidence="1" type="ORF">EVEC_LOCUS10298</name>
</gene>
<keyword evidence="2" id="KW-1185">Reference proteome</keyword>
<accession>A0A0N4VJF2</accession>
<dbReference type="InterPro" id="IPR032675">
    <property type="entry name" value="LRR_dom_sf"/>
</dbReference>
<reference evidence="1 2" key="2">
    <citation type="submission" date="2018-10" db="EMBL/GenBank/DDBJ databases">
        <authorList>
            <consortium name="Pathogen Informatics"/>
        </authorList>
    </citation>
    <scope>NUCLEOTIDE SEQUENCE [LARGE SCALE GENOMIC DNA]</scope>
</reference>
<organism evidence="3">
    <name type="scientific">Enterobius vermicularis</name>
    <name type="common">Human pinworm</name>
    <dbReference type="NCBI Taxonomy" id="51028"/>
    <lineage>
        <taxon>Eukaryota</taxon>
        <taxon>Metazoa</taxon>
        <taxon>Ecdysozoa</taxon>
        <taxon>Nematoda</taxon>
        <taxon>Chromadorea</taxon>
        <taxon>Rhabditida</taxon>
        <taxon>Spirurina</taxon>
        <taxon>Oxyuridomorpha</taxon>
        <taxon>Oxyuroidea</taxon>
        <taxon>Oxyuridae</taxon>
        <taxon>Enterobius</taxon>
    </lineage>
</organism>
<evidence type="ECO:0000313" key="3">
    <source>
        <dbReference type="WBParaSite" id="EVEC_0001097301-mRNA-1"/>
    </source>
</evidence>
<dbReference type="AlphaFoldDB" id="A0A0N4VJF2"/>
<dbReference type="EMBL" id="UXUI01010711">
    <property type="protein sequence ID" value="VDD95547.1"/>
    <property type="molecule type" value="Genomic_DNA"/>
</dbReference>
<dbReference type="OrthoDB" id="10356353at2759"/>
<dbReference type="Proteomes" id="UP000274131">
    <property type="component" value="Unassembled WGS sequence"/>
</dbReference>
<reference evidence="3" key="1">
    <citation type="submission" date="2017-02" db="UniProtKB">
        <authorList>
            <consortium name="WormBaseParasite"/>
        </authorList>
    </citation>
    <scope>IDENTIFICATION</scope>
</reference>
<protein>
    <submittedName>
        <fullName evidence="3">F-box protein</fullName>
    </submittedName>
</protein>
<proteinExistence type="predicted"/>
<sequence length="127" mass="14933">MRVISNTQSSTLRSLGLINCFYLGDTALETIIENVRIRTLNIRSSRRITTAAIQRLIDAHRCSKIKEPLKLYLFRSSVDIPSLKYEPGRVLFFDEKRWRKRLHTGEFLHETAVRPDWEYSSDEDDFV</sequence>
<evidence type="ECO:0000313" key="1">
    <source>
        <dbReference type="EMBL" id="VDD95547.1"/>
    </source>
</evidence>
<name>A0A0N4VJF2_ENTVE</name>
<evidence type="ECO:0000313" key="2">
    <source>
        <dbReference type="Proteomes" id="UP000274131"/>
    </source>
</evidence>
<dbReference type="Gene3D" id="3.80.10.10">
    <property type="entry name" value="Ribonuclease Inhibitor"/>
    <property type="match status" value="1"/>
</dbReference>
<dbReference type="WBParaSite" id="EVEC_0001097301-mRNA-1">
    <property type="protein sequence ID" value="EVEC_0001097301-mRNA-1"/>
    <property type="gene ID" value="EVEC_0001097301"/>
</dbReference>